<reference evidence="1 2" key="1">
    <citation type="submission" date="2014-04" db="EMBL/GenBank/DDBJ databases">
        <authorList>
            <consortium name="DOE Joint Genome Institute"/>
            <person name="Kuo A."/>
            <person name="Kohler A."/>
            <person name="Costa M.D."/>
            <person name="Nagy L.G."/>
            <person name="Floudas D."/>
            <person name="Copeland A."/>
            <person name="Barry K.W."/>
            <person name="Cichocki N."/>
            <person name="Veneault-Fourrey C."/>
            <person name="LaButti K."/>
            <person name="Lindquist E.A."/>
            <person name="Lipzen A."/>
            <person name="Lundell T."/>
            <person name="Morin E."/>
            <person name="Murat C."/>
            <person name="Sun H."/>
            <person name="Tunlid A."/>
            <person name="Henrissat B."/>
            <person name="Grigoriev I.V."/>
            <person name="Hibbett D.S."/>
            <person name="Martin F."/>
            <person name="Nordberg H.P."/>
            <person name="Cantor M.N."/>
            <person name="Hua S.X."/>
        </authorList>
    </citation>
    <scope>NUCLEOTIDE SEQUENCE [LARGE SCALE GENOMIC DNA]</scope>
    <source>
        <strain evidence="1 2">441</strain>
    </source>
</reference>
<proteinExistence type="predicted"/>
<keyword evidence="2" id="KW-1185">Reference proteome</keyword>
<name>A0A0C9YJM5_9AGAM</name>
<dbReference type="HOGENOM" id="CLU_2387022_0_0_1"/>
<sequence>MVCIDPSVLFEHEGWSGGPAFKGIYSGSSIQTTGPLASWLMKKASKTECQKIEGRKTQPVNVTIAQLPSPSHPFSSAWSHVLYAAATANGMRSQ</sequence>
<dbReference type="EMBL" id="KN833710">
    <property type="protein sequence ID" value="KIK25145.1"/>
    <property type="molecule type" value="Genomic_DNA"/>
</dbReference>
<evidence type="ECO:0000313" key="1">
    <source>
        <dbReference type="EMBL" id="KIK25145.1"/>
    </source>
</evidence>
<dbReference type="STRING" id="765257.A0A0C9YJM5"/>
<dbReference type="OrthoDB" id="10487785at2759"/>
<evidence type="ECO:0000313" key="2">
    <source>
        <dbReference type="Proteomes" id="UP000054018"/>
    </source>
</evidence>
<organism evidence="1 2">
    <name type="scientific">Pisolithus microcarpus 441</name>
    <dbReference type="NCBI Taxonomy" id="765257"/>
    <lineage>
        <taxon>Eukaryota</taxon>
        <taxon>Fungi</taxon>
        <taxon>Dikarya</taxon>
        <taxon>Basidiomycota</taxon>
        <taxon>Agaricomycotina</taxon>
        <taxon>Agaricomycetes</taxon>
        <taxon>Agaricomycetidae</taxon>
        <taxon>Boletales</taxon>
        <taxon>Sclerodermatineae</taxon>
        <taxon>Pisolithaceae</taxon>
        <taxon>Pisolithus</taxon>
    </lineage>
</organism>
<accession>A0A0C9YJM5</accession>
<dbReference type="Proteomes" id="UP000054018">
    <property type="component" value="Unassembled WGS sequence"/>
</dbReference>
<protein>
    <submittedName>
        <fullName evidence="1">Uncharacterized protein</fullName>
    </submittedName>
</protein>
<reference evidence="2" key="2">
    <citation type="submission" date="2015-01" db="EMBL/GenBank/DDBJ databases">
        <title>Evolutionary Origins and Diversification of the Mycorrhizal Mutualists.</title>
        <authorList>
            <consortium name="DOE Joint Genome Institute"/>
            <consortium name="Mycorrhizal Genomics Consortium"/>
            <person name="Kohler A."/>
            <person name="Kuo A."/>
            <person name="Nagy L.G."/>
            <person name="Floudas D."/>
            <person name="Copeland A."/>
            <person name="Barry K.W."/>
            <person name="Cichocki N."/>
            <person name="Veneault-Fourrey C."/>
            <person name="LaButti K."/>
            <person name="Lindquist E.A."/>
            <person name="Lipzen A."/>
            <person name="Lundell T."/>
            <person name="Morin E."/>
            <person name="Murat C."/>
            <person name="Riley R."/>
            <person name="Ohm R."/>
            <person name="Sun H."/>
            <person name="Tunlid A."/>
            <person name="Henrissat B."/>
            <person name="Grigoriev I.V."/>
            <person name="Hibbett D.S."/>
            <person name="Martin F."/>
        </authorList>
    </citation>
    <scope>NUCLEOTIDE SEQUENCE [LARGE SCALE GENOMIC DNA]</scope>
    <source>
        <strain evidence="2">441</strain>
    </source>
</reference>
<gene>
    <name evidence="1" type="ORF">PISMIDRAFT_677380</name>
</gene>
<dbReference type="AlphaFoldDB" id="A0A0C9YJM5"/>